<dbReference type="InParanoid" id="D0MXL5"/>
<gene>
    <name evidence="1" type="ORF">PITG_02963</name>
</gene>
<dbReference type="HOGENOM" id="CLU_2676421_0_0_1"/>
<dbReference type="KEGG" id="pif:PITG_02963"/>
<dbReference type="AlphaFoldDB" id="D0MXL5"/>
<dbReference type="RefSeq" id="XP_002907814.1">
    <property type="nucleotide sequence ID" value="XM_002907768.1"/>
</dbReference>
<reference evidence="2" key="1">
    <citation type="journal article" date="2009" name="Nature">
        <title>Genome sequence and analysis of the Irish potato famine pathogen Phytophthora infestans.</title>
        <authorList>
            <consortium name="The Broad Institute Genome Sequencing Platform"/>
            <person name="Haas B.J."/>
            <person name="Kamoun S."/>
            <person name="Zody M.C."/>
            <person name="Jiang R.H."/>
            <person name="Handsaker R.E."/>
            <person name="Cano L.M."/>
            <person name="Grabherr M."/>
            <person name="Kodira C.D."/>
            <person name="Raffaele S."/>
            <person name="Torto-Alalibo T."/>
            <person name="Bozkurt T.O."/>
            <person name="Ah-Fong A.M."/>
            <person name="Alvarado L."/>
            <person name="Anderson V.L."/>
            <person name="Armstrong M.R."/>
            <person name="Avrova A."/>
            <person name="Baxter L."/>
            <person name="Beynon J."/>
            <person name="Boevink P.C."/>
            <person name="Bollmann S.R."/>
            <person name="Bos J.I."/>
            <person name="Bulone V."/>
            <person name="Cai G."/>
            <person name="Cakir C."/>
            <person name="Carrington J.C."/>
            <person name="Chawner M."/>
            <person name="Conti L."/>
            <person name="Costanzo S."/>
            <person name="Ewan R."/>
            <person name="Fahlgren N."/>
            <person name="Fischbach M.A."/>
            <person name="Fugelstad J."/>
            <person name="Gilroy E.M."/>
            <person name="Gnerre S."/>
            <person name="Green P.J."/>
            <person name="Grenville-Briggs L.J."/>
            <person name="Griffith J."/>
            <person name="Grunwald N.J."/>
            <person name="Horn K."/>
            <person name="Horner N.R."/>
            <person name="Hu C.H."/>
            <person name="Huitema E."/>
            <person name="Jeong D.H."/>
            <person name="Jones A.M."/>
            <person name="Jones J.D."/>
            <person name="Jones R.W."/>
            <person name="Karlsson E.K."/>
            <person name="Kunjeti S.G."/>
            <person name="Lamour K."/>
            <person name="Liu Z."/>
            <person name="Ma L."/>
            <person name="Maclean D."/>
            <person name="Chibucos M.C."/>
            <person name="McDonald H."/>
            <person name="McWalters J."/>
            <person name="Meijer H.J."/>
            <person name="Morgan W."/>
            <person name="Morris P.F."/>
            <person name="Munro C.A."/>
            <person name="O'Neill K."/>
            <person name="Ospina-Giraldo M."/>
            <person name="Pinzon A."/>
            <person name="Pritchard L."/>
            <person name="Ramsahoye B."/>
            <person name="Ren Q."/>
            <person name="Restrepo S."/>
            <person name="Roy S."/>
            <person name="Sadanandom A."/>
            <person name="Savidor A."/>
            <person name="Schornack S."/>
            <person name="Schwartz D.C."/>
            <person name="Schumann U.D."/>
            <person name="Schwessinger B."/>
            <person name="Seyer L."/>
            <person name="Sharpe T."/>
            <person name="Silvar C."/>
            <person name="Song J."/>
            <person name="Studholme D.J."/>
            <person name="Sykes S."/>
            <person name="Thines M."/>
            <person name="van de Vondervoort P.J."/>
            <person name="Phuntumart V."/>
            <person name="Wawra S."/>
            <person name="Weide R."/>
            <person name="Win J."/>
            <person name="Young C."/>
            <person name="Zhou S."/>
            <person name="Fry W."/>
            <person name="Meyers B.C."/>
            <person name="van West P."/>
            <person name="Ristaino J."/>
            <person name="Govers F."/>
            <person name="Birch P.R."/>
            <person name="Whisson S.C."/>
            <person name="Judelson H.S."/>
            <person name="Nusbaum C."/>
        </authorList>
    </citation>
    <scope>NUCLEOTIDE SEQUENCE [LARGE SCALE GENOMIC DNA]</scope>
    <source>
        <strain evidence="2">T30-4</strain>
    </source>
</reference>
<evidence type="ECO:0000313" key="1">
    <source>
        <dbReference type="EMBL" id="EEY64378.1"/>
    </source>
</evidence>
<proteinExistence type="predicted"/>
<keyword evidence="2" id="KW-1185">Reference proteome</keyword>
<accession>D0MXL5</accession>
<sequence length="75" mass="8502">MVADFWPCKMRSEKYLGALEFDEVHPAGPGEMVCSRVLPVTDLKRACQAKPPTQVEVLMMPYKVRLNDLNPEKPV</sequence>
<dbReference type="EMBL" id="DS028120">
    <property type="protein sequence ID" value="EEY64378.1"/>
    <property type="molecule type" value="Genomic_DNA"/>
</dbReference>
<dbReference type="VEuPathDB" id="FungiDB:PITG_02963"/>
<dbReference type="OrthoDB" id="101930at2759"/>
<evidence type="ECO:0000313" key="2">
    <source>
        <dbReference type="Proteomes" id="UP000006643"/>
    </source>
</evidence>
<dbReference type="GeneID" id="9477350"/>
<dbReference type="Proteomes" id="UP000006643">
    <property type="component" value="Unassembled WGS sequence"/>
</dbReference>
<protein>
    <submittedName>
        <fullName evidence="1">Uncharacterized protein</fullName>
    </submittedName>
</protein>
<organism evidence="1 2">
    <name type="scientific">Phytophthora infestans (strain T30-4)</name>
    <name type="common">Potato late blight agent</name>
    <dbReference type="NCBI Taxonomy" id="403677"/>
    <lineage>
        <taxon>Eukaryota</taxon>
        <taxon>Sar</taxon>
        <taxon>Stramenopiles</taxon>
        <taxon>Oomycota</taxon>
        <taxon>Peronosporomycetes</taxon>
        <taxon>Peronosporales</taxon>
        <taxon>Peronosporaceae</taxon>
        <taxon>Phytophthora</taxon>
    </lineage>
</organism>
<name>D0MXL5_PHYIT</name>